<sequence length="374" mass="43085">MYTYIGYAIIIFILVRLSGRHKVVYHQKELLSVTLIVPCFNEGKALEEKIKNTFDLEYPKELLQLIFVCDGSSDGSEQIPMKYDQILTLFSPERKGKLAAMKRAVSYSEGDILVFCDGNTVLNKEALLNIVQPYADNRVGAVTGEKYILSDPEDSASSVGEGMYWKYESFLKKYDSFFYTVVGGAGELMSYRKTLFEFLPDNTILDDFMLTMKIAEKGYLVKYVPEARASEYASSNVEEETKRKIRIAAGGWQSISRLPKAINPFHDWKLTFQYISHRVLRWTVTPFLMILVFVLNHLLPLENPLFLTLLIGQYLFYFLSFLGYLLQNRSVPIPGFFLPFYLNVMNYSAIRGLFRWLSNSQAVTWERAKRANED</sequence>
<evidence type="ECO:0000256" key="4">
    <source>
        <dbReference type="SAM" id="Phobius"/>
    </source>
</evidence>
<reference evidence="7" key="1">
    <citation type="submission" date="2016-10" db="EMBL/GenBank/DDBJ databases">
        <authorList>
            <person name="Varghese N."/>
            <person name="Submissions S."/>
        </authorList>
    </citation>
    <scope>NUCLEOTIDE SEQUENCE [LARGE SCALE GENOMIC DNA]</scope>
    <source>
        <strain evidence="7">DSM 23095</strain>
    </source>
</reference>
<keyword evidence="4" id="KW-0472">Membrane</keyword>
<dbReference type="Proteomes" id="UP000199060">
    <property type="component" value="Unassembled WGS sequence"/>
</dbReference>
<evidence type="ECO:0000256" key="3">
    <source>
        <dbReference type="ARBA" id="ARBA00022679"/>
    </source>
</evidence>
<feature type="domain" description="Glycosyltransferase 2-like" evidence="5">
    <location>
        <begin position="35"/>
        <end position="196"/>
    </location>
</feature>
<dbReference type="EMBL" id="FNAC01000004">
    <property type="protein sequence ID" value="SDC70000.1"/>
    <property type="molecule type" value="Genomic_DNA"/>
</dbReference>
<keyword evidence="2" id="KW-0328">Glycosyltransferase</keyword>
<protein>
    <submittedName>
        <fullName evidence="6">Glycosyltransferase, catalytic subunit of cellulose synthase and poly-beta-1,6-N-acetylglucosamine synthase</fullName>
    </submittedName>
</protein>
<keyword evidence="4" id="KW-0812">Transmembrane</keyword>
<comment type="similarity">
    <text evidence="1">Belongs to the glycosyltransferase 2 family.</text>
</comment>
<accession>A0A1G6NPW0</accession>
<evidence type="ECO:0000256" key="1">
    <source>
        <dbReference type="ARBA" id="ARBA00006739"/>
    </source>
</evidence>
<dbReference type="PANTHER" id="PTHR43630:SF1">
    <property type="entry name" value="POLY-BETA-1,6-N-ACETYL-D-GLUCOSAMINE SYNTHASE"/>
    <property type="match status" value="1"/>
</dbReference>
<keyword evidence="7" id="KW-1185">Reference proteome</keyword>
<feature type="transmembrane region" description="Helical" evidence="4">
    <location>
        <begin position="305"/>
        <end position="326"/>
    </location>
</feature>
<evidence type="ECO:0000313" key="7">
    <source>
        <dbReference type="Proteomes" id="UP000199060"/>
    </source>
</evidence>
<evidence type="ECO:0000259" key="5">
    <source>
        <dbReference type="Pfam" id="PF00535"/>
    </source>
</evidence>
<dbReference type="STRING" id="686796.SAMN04488104_100420"/>
<dbReference type="PANTHER" id="PTHR43630">
    <property type="entry name" value="POLY-BETA-1,6-N-ACETYL-D-GLUCOSAMINE SYNTHASE"/>
    <property type="match status" value="1"/>
</dbReference>
<dbReference type="InterPro" id="IPR029044">
    <property type="entry name" value="Nucleotide-diphossugar_trans"/>
</dbReference>
<dbReference type="AlphaFoldDB" id="A0A1G6NPW0"/>
<dbReference type="CDD" id="cd06439">
    <property type="entry name" value="CESA_like_1"/>
    <property type="match status" value="1"/>
</dbReference>
<dbReference type="Gene3D" id="3.90.550.10">
    <property type="entry name" value="Spore Coat Polysaccharide Biosynthesis Protein SpsA, Chain A"/>
    <property type="match status" value="1"/>
</dbReference>
<dbReference type="InterPro" id="IPR001173">
    <property type="entry name" value="Glyco_trans_2-like"/>
</dbReference>
<dbReference type="Pfam" id="PF00535">
    <property type="entry name" value="Glycos_transf_2"/>
    <property type="match status" value="1"/>
</dbReference>
<keyword evidence="3 6" id="KW-0808">Transferase</keyword>
<feature type="transmembrane region" description="Helical" evidence="4">
    <location>
        <begin position="279"/>
        <end position="299"/>
    </location>
</feature>
<gene>
    <name evidence="6" type="ORF">SAMN04488104_100420</name>
</gene>
<proteinExistence type="inferred from homology"/>
<name>A0A1G6NPW0_9BACT</name>
<dbReference type="SUPFAM" id="SSF53448">
    <property type="entry name" value="Nucleotide-diphospho-sugar transferases"/>
    <property type="match status" value="1"/>
</dbReference>
<organism evidence="6 7">
    <name type="scientific">Algoriphagus faecimaris</name>
    <dbReference type="NCBI Taxonomy" id="686796"/>
    <lineage>
        <taxon>Bacteria</taxon>
        <taxon>Pseudomonadati</taxon>
        <taxon>Bacteroidota</taxon>
        <taxon>Cytophagia</taxon>
        <taxon>Cytophagales</taxon>
        <taxon>Cyclobacteriaceae</taxon>
        <taxon>Algoriphagus</taxon>
    </lineage>
</organism>
<dbReference type="GO" id="GO:0016757">
    <property type="term" value="F:glycosyltransferase activity"/>
    <property type="evidence" value="ECO:0007669"/>
    <property type="project" value="UniProtKB-KW"/>
</dbReference>
<keyword evidence="4" id="KW-1133">Transmembrane helix</keyword>
<evidence type="ECO:0000256" key="2">
    <source>
        <dbReference type="ARBA" id="ARBA00022676"/>
    </source>
</evidence>
<evidence type="ECO:0000313" key="6">
    <source>
        <dbReference type="EMBL" id="SDC70000.1"/>
    </source>
</evidence>